<sequence length="527" mass="57040">MNYTVTENTSIREIIEAVQNTDTSDLYLTYQEGSFLKKFPHHITVINKILAHMGQEVSIHVVGDNDTVPGNSDFHEGVAPVIAGNVGGSEFSQTPAKTVVTEGLNDSLTPVTVNDNVQNVNLSIENKEPTTRRSFGIKPKKLIIAVVILVLLGLTAGGAFAYYYLPRGTVVLFVAEKTFERKLDVLVKTTVSEVNLKENIIPGNPITVEVQSTENFDATGHEIIGEKATGTIDVKNFTTTAIRLASGAVITSQSDSTKQFTLTEGVTVPKATITQPTEDTKVLDAGIISVSVEAVDIGDQYNLSASTRFILGGYEVSDVYAVNAVPFSGGLTKEITVVSADDQTKAIEQLHSKLVADVPGALDEKLSDTQRYQVDSIENATKSAQFSHEVGEEASSFSLSMKLSSTVISYDHKDVTSLMQTLIVDAVPKGFELSGDDDPVGVDKVETVDDETLKLSARISALVVPILDTDKIQQELLGVKPNDAEIILQNVADIKGYEVRLWPTLPDFLKSFPHVKEKLEVLVEVSQ</sequence>
<gene>
    <name evidence="2" type="ORF">COX05_04240</name>
</gene>
<accession>A0A2H0BGS0</accession>
<evidence type="ECO:0008006" key="4">
    <source>
        <dbReference type="Google" id="ProtNLM"/>
    </source>
</evidence>
<dbReference type="Proteomes" id="UP000228495">
    <property type="component" value="Unassembled WGS sequence"/>
</dbReference>
<proteinExistence type="predicted"/>
<dbReference type="AlphaFoldDB" id="A0A2H0BGS0"/>
<keyword evidence="1" id="KW-0472">Membrane</keyword>
<evidence type="ECO:0000313" key="2">
    <source>
        <dbReference type="EMBL" id="PIP56200.1"/>
    </source>
</evidence>
<evidence type="ECO:0000313" key="3">
    <source>
        <dbReference type="Proteomes" id="UP000228495"/>
    </source>
</evidence>
<name>A0A2H0BGS0_UNCKA</name>
<reference evidence="2 3" key="1">
    <citation type="submission" date="2017-09" db="EMBL/GenBank/DDBJ databases">
        <title>Depth-based differentiation of microbial function through sediment-hosted aquifers and enrichment of novel symbionts in the deep terrestrial subsurface.</title>
        <authorList>
            <person name="Probst A.J."/>
            <person name="Ladd B."/>
            <person name="Jarett J.K."/>
            <person name="Geller-Mcgrath D.E."/>
            <person name="Sieber C.M."/>
            <person name="Emerson J.B."/>
            <person name="Anantharaman K."/>
            <person name="Thomas B.C."/>
            <person name="Malmstrom R."/>
            <person name="Stieglmeier M."/>
            <person name="Klingl A."/>
            <person name="Woyke T."/>
            <person name="Ryan C.M."/>
            <person name="Banfield J.F."/>
        </authorList>
    </citation>
    <scope>NUCLEOTIDE SEQUENCE [LARGE SCALE GENOMIC DNA]</scope>
    <source>
        <strain evidence="2">CG22_combo_CG10-13_8_21_14_all_39_12</strain>
    </source>
</reference>
<organism evidence="2 3">
    <name type="scientific">candidate division WWE3 bacterium CG22_combo_CG10-13_8_21_14_all_39_12</name>
    <dbReference type="NCBI Taxonomy" id="1975094"/>
    <lineage>
        <taxon>Bacteria</taxon>
        <taxon>Katanobacteria</taxon>
    </lineage>
</organism>
<dbReference type="EMBL" id="PCSU01000074">
    <property type="protein sequence ID" value="PIP56200.1"/>
    <property type="molecule type" value="Genomic_DNA"/>
</dbReference>
<evidence type="ECO:0000256" key="1">
    <source>
        <dbReference type="SAM" id="Phobius"/>
    </source>
</evidence>
<keyword evidence="1" id="KW-1133">Transmembrane helix</keyword>
<keyword evidence="1" id="KW-0812">Transmembrane</keyword>
<feature type="transmembrane region" description="Helical" evidence="1">
    <location>
        <begin position="142"/>
        <end position="165"/>
    </location>
</feature>
<comment type="caution">
    <text evidence="2">The sequence shown here is derived from an EMBL/GenBank/DDBJ whole genome shotgun (WGS) entry which is preliminary data.</text>
</comment>
<protein>
    <recommendedName>
        <fullName evidence="4">Baseplate protein J-like domain-containing protein</fullName>
    </recommendedName>
</protein>